<dbReference type="Proteomes" id="UP000030106">
    <property type="component" value="Unassembled WGS sequence"/>
</dbReference>
<proteinExistence type="predicted"/>
<evidence type="ECO:0000313" key="2">
    <source>
        <dbReference type="Proteomes" id="UP000030106"/>
    </source>
</evidence>
<sequence length="134" mass="15266">MVYLLLFRLPRKHPAVVANLADLAQSISIMPTSGLIFTAQASLEPVFLLGLLVTVEDHFQIAHEWFQQVIDIPVRSSVSPLYDALVCIQRWMNNEISVPAPNIKMPLTIAERQPWWERMVSKVQEKEAEILCLT</sequence>
<gene>
    <name evidence="1" type="ORF">BBAD15_g12101</name>
</gene>
<organism evidence="1 2">
    <name type="scientific">Beauveria bassiana D1-5</name>
    <dbReference type="NCBI Taxonomy" id="1245745"/>
    <lineage>
        <taxon>Eukaryota</taxon>
        <taxon>Fungi</taxon>
        <taxon>Dikarya</taxon>
        <taxon>Ascomycota</taxon>
        <taxon>Pezizomycotina</taxon>
        <taxon>Sordariomycetes</taxon>
        <taxon>Hypocreomycetidae</taxon>
        <taxon>Hypocreales</taxon>
        <taxon>Cordycipitaceae</taxon>
        <taxon>Beauveria</taxon>
    </lineage>
</organism>
<reference evidence="1 2" key="1">
    <citation type="submission" date="2012-10" db="EMBL/GenBank/DDBJ databases">
        <title>Genome sequencing and analysis of entomopathogenic fungi Beauveria bassiana D1-5.</title>
        <authorList>
            <person name="Li Q."/>
            <person name="Wang L."/>
            <person name="Zhang Z."/>
            <person name="Wang Q."/>
            <person name="Ren J."/>
            <person name="Wang M."/>
            <person name="Xu W."/>
            <person name="Wang J."/>
            <person name="Lu Y."/>
            <person name="Du Q."/>
            <person name="Sun Z."/>
        </authorList>
    </citation>
    <scope>NUCLEOTIDE SEQUENCE [LARGE SCALE GENOMIC DNA]</scope>
    <source>
        <strain evidence="1 2">D1-5</strain>
    </source>
</reference>
<evidence type="ECO:0000313" key="1">
    <source>
        <dbReference type="EMBL" id="KGQ02682.1"/>
    </source>
</evidence>
<dbReference type="AlphaFoldDB" id="A0A0A2V8R5"/>
<protein>
    <submittedName>
        <fullName evidence="1">Uncharacterized protein</fullName>
    </submittedName>
</protein>
<dbReference type="EMBL" id="ANFO01001417">
    <property type="protein sequence ID" value="KGQ02682.1"/>
    <property type="molecule type" value="Genomic_DNA"/>
</dbReference>
<comment type="caution">
    <text evidence="1">The sequence shown here is derived from an EMBL/GenBank/DDBJ whole genome shotgun (WGS) entry which is preliminary data.</text>
</comment>
<accession>A0A0A2V8R5</accession>
<dbReference type="HOGENOM" id="CLU_156672_0_0_1"/>
<name>A0A0A2V8R5_BEABA</name>